<dbReference type="Proteomes" id="UP000308768">
    <property type="component" value="Unassembled WGS sequence"/>
</dbReference>
<evidence type="ECO:0000256" key="1">
    <source>
        <dbReference type="SAM" id="Coils"/>
    </source>
</evidence>
<feature type="compositionally biased region" description="Polar residues" evidence="2">
    <location>
        <begin position="8"/>
        <end position="28"/>
    </location>
</feature>
<protein>
    <recommendedName>
        <fullName evidence="3">DUF7905 domain-containing protein</fullName>
    </recommendedName>
</protein>
<keyword evidence="1" id="KW-0175">Coiled coil</keyword>
<feature type="compositionally biased region" description="Basic and acidic residues" evidence="2">
    <location>
        <begin position="1087"/>
        <end position="1107"/>
    </location>
</feature>
<evidence type="ECO:0000259" key="3">
    <source>
        <dbReference type="Pfam" id="PF25482"/>
    </source>
</evidence>
<dbReference type="OrthoDB" id="10265971at2759"/>
<dbReference type="EMBL" id="NAJN01001343">
    <property type="protein sequence ID" value="TKA63846.1"/>
    <property type="molecule type" value="Genomic_DNA"/>
</dbReference>
<feature type="domain" description="DUF7905" evidence="3">
    <location>
        <begin position="931"/>
        <end position="1056"/>
    </location>
</feature>
<feature type="coiled-coil region" evidence="1">
    <location>
        <begin position="147"/>
        <end position="174"/>
    </location>
</feature>
<evidence type="ECO:0000313" key="5">
    <source>
        <dbReference type="Proteomes" id="UP000308768"/>
    </source>
</evidence>
<name>A0A4U0WNA6_9PEZI</name>
<gene>
    <name evidence="4" type="ORF">B0A49_10469</name>
</gene>
<feature type="region of interest" description="Disordered" evidence="2">
    <location>
        <begin position="1077"/>
        <end position="1107"/>
    </location>
</feature>
<dbReference type="InterPro" id="IPR057227">
    <property type="entry name" value="DUF7905"/>
</dbReference>
<dbReference type="AlphaFoldDB" id="A0A4U0WNA6"/>
<evidence type="ECO:0000313" key="4">
    <source>
        <dbReference type="EMBL" id="TKA63846.1"/>
    </source>
</evidence>
<sequence length="1107" mass="123604">MPGFAPFNSPQTSVSSPNFLTDTSTQTGDLLDTPSRAPPNRLTTSPPTHGPADTDGSSLAPCLSNVDNKEENSPWSSAVGRATIGKSGRVIERLMAENDRLRREIKSEISSREELQRILSTSKPRVDSLTTENDNLVQMRTVDLGVLSRRERKIEELKADLKAERVRRELAETRATELDRQRDEVTATAKREVEEARDREQHAMAHAQILESSHKQLSAEYRQRTETITKTIRTLTAEREDDRRKYQRLDIVVDQMRQEFESTKRANSQMAELFKSYRSECDRTLDEMVQEAQERELSGRKMGEEMQHVVGQMRWLMNLKQNVKDVVSLTDAAGMFHLQCPQDRGAELYALLARIIDQYTEKETAMAEEAEEDNAPKVQRMADSLDEPLLDGPETPTTTETSVGEVKNNKNCLYWAPKSSSDLIAVASSSVLTTITGLTGCVLTVDHERRCVAISGGDNNSASRASAKLRNVERDMYRRMPVTHFVEIENTKSDALQIFRLNAKGVHHFLRRVLLPAGSKWQEELHRMCVTRLLEYKSAKLDLGLYAIADHAVPTPTGISPLPNIWSVIEFTDVGEEKLGDAQLERTAADTPTTRPAGILMPPARVLVVDQWMQGLDNSELQSPPATELSSSSGYIEGLRRAPSPNRIGRKRVPKAAAHSVNPSANQVADRKRSEKATSPTIADSMPVIDGIEWNPSHSDVNNSVATAGPSNVTAISQLAMPLTDIATQDMTKPIIDMKLATAHADLFGLEFGSVQAQQDVPGTVIEALEFYEPALKILEAARSFRGELKMHVEFGMIILDNVPKALRKDAVTKQDWETELAGHGDLRTGFTNMLTASTTDMQHMTDLTDDHGQRLFCETPSGNGLATLVFICDDIEHREVHIEVNPLTPSDFAVKKPPQAIGGVYWHYPKRVWDARMVVTGIATETNVPDEAVEELIENLSVRTRPGHLLPEVHTKNSHRGMRVESVQLHRQLRYASKRHEHLCLELTQVHDLKILGKATGELKAHTMNIADMIEHRRLWYKASLASPSPPEQFEENTNLEFGDDASWEAESIVNDEILRSLKEITDQVVTRIDGVGFANQGPRGGPDDVRGAPRLPREEPPLSFW</sequence>
<feature type="region of interest" description="Disordered" evidence="2">
    <location>
        <begin position="618"/>
        <end position="690"/>
    </location>
</feature>
<keyword evidence="5" id="KW-1185">Reference proteome</keyword>
<feature type="region of interest" description="Disordered" evidence="2">
    <location>
        <begin position="1"/>
        <end position="79"/>
    </location>
</feature>
<proteinExistence type="predicted"/>
<accession>A0A4U0WNA6</accession>
<reference evidence="4 5" key="1">
    <citation type="submission" date="2017-03" db="EMBL/GenBank/DDBJ databases">
        <title>Genomes of endolithic fungi from Antarctica.</title>
        <authorList>
            <person name="Coleine C."/>
            <person name="Masonjones S."/>
            <person name="Stajich J.E."/>
        </authorList>
    </citation>
    <scope>NUCLEOTIDE SEQUENCE [LARGE SCALE GENOMIC DNA]</scope>
    <source>
        <strain evidence="4 5">CCFEE 5187</strain>
    </source>
</reference>
<evidence type="ECO:0000256" key="2">
    <source>
        <dbReference type="SAM" id="MobiDB-lite"/>
    </source>
</evidence>
<dbReference type="STRING" id="331657.A0A4U0WNA6"/>
<organism evidence="4 5">
    <name type="scientific">Cryomyces minteri</name>
    <dbReference type="NCBI Taxonomy" id="331657"/>
    <lineage>
        <taxon>Eukaryota</taxon>
        <taxon>Fungi</taxon>
        <taxon>Dikarya</taxon>
        <taxon>Ascomycota</taxon>
        <taxon>Pezizomycotina</taxon>
        <taxon>Dothideomycetes</taxon>
        <taxon>Dothideomycetes incertae sedis</taxon>
        <taxon>Cryomyces</taxon>
    </lineage>
</organism>
<comment type="caution">
    <text evidence="4">The sequence shown here is derived from an EMBL/GenBank/DDBJ whole genome shotgun (WGS) entry which is preliminary data.</text>
</comment>
<feature type="coiled-coil region" evidence="1">
    <location>
        <begin position="91"/>
        <end position="118"/>
    </location>
</feature>
<dbReference type="Pfam" id="PF25482">
    <property type="entry name" value="DUF7905"/>
    <property type="match status" value="1"/>
</dbReference>
<feature type="compositionally biased region" description="Polar residues" evidence="2">
    <location>
        <begin position="618"/>
        <end position="634"/>
    </location>
</feature>